<dbReference type="RefSeq" id="WP_230475987.1">
    <property type="nucleotide sequence ID" value="NZ_CP072842.1"/>
</dbReference>
<dbReference type="EMBL" id="CP072842">
    <property type="protein sequence ID" value="QTV05353.1"/>
    <property type="molecule type" value="Genomic_DNA"/>
</dbReference>
<gene>
    <name evidence="2" type="ORF">J9309_11325</name>
</gene>
<dbReference type="PANTHER" id="PTHR36966:SF1">
    <property type="entry name" value="REP-ASSOCIATED TYROSINE TRANSPOSASE"/>
    <property type="match status" value="1"/>
</dbReference>
<reference evidence="2 3" key="1">
    <citation type="journal article" date="2021" name="Int. J. Syst. Evol. Microbiol.">
        <title>Faecalibacter bovis sp. nov., isolated from cow faeces.</title>
        <authorList>
            <person name="Li F."/>
            <person name="Zhao W."/>
            <person name="Hong Q."/>
            <person name="Shao Q."/>
            <person name="Song J."/>
            <person name="Yang S."/>
        </authorList>
    </citation>
    <scope>NUCLEOTIDE SEQUENCE [LARGE SCALE GENOMIC DNA]</scope>
    <source>
        <strain evidence="2 3">ZY171143</strain>
    </source>
</reference>
<dbReference type="InterPro" id="IPR052715">
    <property type="entry name" value="RAYT_transposase"/>
</dbReference>
<evidence type="ECO:0000313" key="3">
    <source>
        <dbReference type="Proteomes" id="UP000672011"/>
    </source>
</evidence>
<dbReference type="Proteomes" id="UP000672011">
    <property type="component" value="Chromosome"/>
</dbReference>
<proteinExistence type="predicted"/>
<dbReference type="InterPro" id="IPR002686">
    <property type="entry name" value="Transposase_17"/>
</dbReference>
<dbReference type="PANTHER" id="PTHR36966">
    <property type="entry name" value="REP-ASSOCIATED TYROSINE TRANSPOSASE"/>
    <property type="match status" value="1"/>
</dbReference>
<dbReference type="SUPFAM" id="SSF143422">
    <property type="entry name" value="Transposase IS200-like"/>
    <property type="match status" value="1"/>
</dbReference>
<dbReference type="InterPro" id="IPR036515">
    <property type="entry name" value="Transposase_17_sf"/>
</dbReference>
<dbReference type="SMART" id="SM01321">
    <property type="entry name" value="Y1_Tnp"/>
    <property type="match status" value="1"/>
</dbReference>
<sequence>MEQYNPYKHHRKSIRLIGYDYSQAGLYFVTLVCQDRAHLFGDIKDGIMYLNEFGQLVADEWLHTQAVRYNVVIHEFIVMPNHIHGIIEILYPKESSNIVGALKSPSQTIGAIVRGYKIATIKRIKELIKRTEDNKGEDSKGELQFAPTAPTFPTNPTREIIKSLDYKIWQRNYYEHIIRDEKAFINISNYIIENPKRWINDEYNLSQ</sequence>
<feature type="domain" description="Transposase IS200-like" evidence="1">
    <location>
        <begin position="22"/>
        <end position="194"/>
    </location>
</feature>
<protein>
    <submittedName>
        <fullName evidence="2">Transposase</fullName>
    </submittedName>
</protein>
<organism evidence="2 3">
    <name type="scientific">Faecalibacter bovis</name>
    <dbReference type="NCBI Taxonomy" id="2898187"/>
    <lineage>
        <taxon>Bacteria</taxon>
        <taxon>Pseudomonadati</taxon>
        <taxon>Bacteroidota</taxon>
        <taxon>Flavobacteriia</taxon>
        <taxon>Flavobacteriales</taxon>
        <taxon>Weeksellaceae</taxon>
        <taxon>Faecalibacter</taxon>
    </lineage>
</organism>
<dbReference type="Gene3D" id="3.30.70.1290">
    <property type="entry name" value="Transposase IS200-like"/>
    <property type="match status" value="1"/>
</dbReference>
<name>A0ABX7XBT1_9FLAO</name>
<reference evidence="3" key="2">
    <citation type="submission" date="2021-04" db="EMBL/GenBank/DDBJ databases">
        <title>Taxonomy of Flavobacteriaceae bacterium ZY171143.</title>
        <authorList>
            <person name="Li F."/>
        </authorList>
    </citation>
    <scope>NUCLEOTIDE SEQUENCE [LARGE SCALE GENOMIC DNA]</scope>
    <source>
        <strain evidence="3">ZY171143</strain>
    </source>
</reference>
<evidence type="ECO:0000259" key="1">
    <source>
        <dbReference type="SMART" id="SM01321"/>
    </source>
</evidence>
<keyword evidence="3" id="KW-1185">Reference proteome</keyword>
<evidence type="ECO:0000313" key="2">
    <source>
        <dbReference type="EMBL" id="QTV05353.1"/>
    </source>
</evidence>
<accession>A0ABX7XBT1</accession>